<evidence type="ECO:0000313" key="2">
    <source>
        <dbReference type="EMBL" id="QJA85453.1"/>
    </source>
</evidence>
<dbReference type="PANTHER" id="PTHR12526:SF622">
    <property type="entry name" value="GLYCOSYLTRANSFERASE (GROUP I)"/>
    <property type="match status" value="1"/>
</dbReference>
<keyword evidence="2" id="KW-0808">Transferase</keyword>
<proteinExistence type="predicted"/>
<sequence length="228" mass="26518">MYYYSGWVYKILHFIEKIEWRMVDKIIAISKSMAEYVEKESGRKVKITLDPIDPKDFKVEPFKHRGGIVMFHGLLTKNKGIDMILEAAKIMEGINFIIIGDGPDYKRLVTLAPKNVFMPGWIAFDQIKYHLQLADVGIAIRSKNPGNEYVVTSPFLQYCILGKPCVVSKRKVFDDINYPYQFSNVDELVKQLRYCLDNKEVGSKWQKYVLENHNAEKIAEEIWKILNS</sequence>
<organism evidence="2">
    <name type="scientific">viral metagenome</name>
    <dbReference type="NCBI Taxonomy" id="1070528"/>
    <lineage>
        <taxon>unclassified sequences</taxon>
        <taxon>metagenomes</taxon>
        <taxon>organismal metagenomes</taxon>
    </lineage>
</organism>
<dbReference type="AlphaFoldDB" id="A0A6M3KTK0"/>
<protein>
    <submittedName>
        <fullName evidence="2">Putative glycosyltransferase</fullName>
    </submittedName>
</protein>
<name>A0A6M3KTK0_9ZZZZ</name>
<dbReference type="PANTHER" id="PTHR12526">
    <property type="entry name" value="GLYCOSYLTRANSFERASE"/>
    <property type="match status" value="1"/>
</dbReference>
<dbReference type="Pfam" id="PF00534">
    <property type="entry name" value="Glycos_transf_1"/>
    <property type="match status" value="1"/>
</dbReference>
<dbReference type="Gene3D" id="3.40.50.2000">
    <property type="entry name" value="Glycogen Phosphorylase B"/>
    <property type="match status" value="1"/>
</dbReference>
<dbReference type="EMBL" id="MT142575">
    <property type="protein sequence ID" value="QJA85453.1"/>
    <property type="molecule type" value="Genomic_DNA"/>
</dbReference>
<dbReference type="InterPro" id="IPR001296">
    <property type="entry name" value="Glyco_trans_1"/>
</dbReference>
<dbReference type="SUPFAM" id="SSF53756">
    <property type="entry name" value="UDP-Glycosyltransferase/glycogen phosphorylase"/>
    <property type="match status" value="1"/>
</dbReference>
<gene>
    <name evidence="2" type="ORF">MM415B02220_0009</name>
</gene>
<accession>A0A6M3KTK0</accession>
<reference evidence="2" key="1">
    <citation type="submission" date="2020-03" db="EMBL/GenBank/DDBJ databases">
        <title>The deep terrestrial virosphere.</title>
        <authorList>
            <person name="Holmfeldt K."/>
            <person name="Nilsson E."/>
            <person name="Simone D."/>
            <person name="Lopez-Fernandez M."/>
            <person name="Wu X."/>
            <person name="de Brujin I."/>
            <person name="Lundin D."/>
            <person name="Andersson A."/>
            <person name="Bertilsson S."/>
            <person name="Dopson M."/>
        </authorList>
    </citation>
    <scope>NUCLEOTIDE SEQUENCE</scope>
    <source>
        <strain evidence="2">MM415B02220</strain>
    </source>
</reference>
<evidence type="ECO:0000259" key="1">
    <source>
        <dbReference type="Pfam" id="PF00534"/>
    </source>
</evidence>
<feature type="domain" description="Glycosyl transferase family 1" evidence="1">
    <location>
        <begin position="55"/>
        <end position="208"/>
    </location>
</feature>
<dbReference type="GO" id="GO:0016757">
    <property type="term" value="F:glycosyltransferase activity"/>
    <property type="evidence" value="ECO:0007669"/>
    <property type="project" value="InterPro"/>
</dbReference>